<dbReference type="Proteomes" id="UP000824120">
    <property type="component" value="Chromosome 3"/>
</dbReference>
<evidence type="ECO:0000259" key="1">
    <source>
        <dbReference type="Pfam" id="PF13086"/>
    </source>
</evidence>
<dbReference type="PANTHER" id="PTHR43788">
    <property type="entry name" value="DNA2/NAM7 HELICASE FAMILY MEMBER"/>
    <property type="match status" value="1"/>
</dbReference>
<dbReference type="EMBL" id="JACXVP010000003">
    <property type="protein sequence ID" value="KAG5615537.1"/>
    <property type="molecule type" value="Genomic_DNA"/>
</dbReference>
<comment type="caution">
    <text evidence="2">The sequence shown here is derived from an EMBL/GenBank/DDBJ whole genome shotgun (WGS) entry which is preliminary data.</text>
</comment>
<gene>
    <name evidence="2" type="ORF">H5410_015361</name>
</gene>
<name>A0A9J5ZTJ7_SOLCO</name>
<dbReference type="Pfam" id="PF13086">
    <property type="entry name" value="AAA_11"/>
    <property type="match status" value="1"/>
</dbReference>
<organism evidence="2 3">
    <name type="scientific">Solanum commersonii</name>
    <name type="common">Commerson's wild potato</name>
    <name type="synonym">Commerson's nightshade</name>
    <dbReference type="NCBI Taxonomy" id="4109"/>
    <lineage>
        <taxon>Eukaryota</taxon>
        <taxon>Viridiplantae</taxon>
        <taxon>Streptophyta</taxon>
        <taxon>Embryophyta</taxon>
        <taxon>Tracheophyta</taxon>
        <taxon>Spermatophyta</taxon>
        <taxon>Magnoliopsida</taxon>
        <taxon>eudicotyledons</taxon>
        <taxon>Gunneridae</taxon>
        <taxon>Pentapetalae</taxon>
        <taxon>asterids</taxon>
        <taxon>lamiids</taxon>
        <taxon>Solanales</taxon>
        <taxon>Solanaceae</taxon>
        <taxon>Solanoideae</taxon>
        <taxon>Solaneae</taxon>
        <taxon>Solanum</taxon>
    </lineage>
</organism>
<dbReference type="GO" id="GO:0043139">
    <property type="term" value="F:5'-3' DNA helicase activity"/>
    <property type="evidence" value="ECO:0007669"/>
    <property type="project" value="TreeGrafter"/>
</dbReference>
<dbReference type="InterPro" id="IPR041677">
    <property type="entry name" value="DNA2/NAM7_AAA_11"/>
</dbReference>
<reference evidence="2 3" key="1">
    <citation type="submission" date="2020-09" db="EMBL/GenBank/DDBJ databases">
        <title>De no assembly of potato wild relative species, Solanum commersonii.</title>
        <authorList>
            <person name="Cho K."/>
        </authorList>
    </citation>
    <scope>NUCLEOTIDE SEQUENCE [LARGE SCALE GENOMIC DNA]</scope>
    <source>
        <strain evidence="2">LZ3.2</strain>
        <tissue evidence="2">Leaf</tissue>
    </source>
</reference>
<protein>
    <recommendedName>
        <fullName evidence="1">DNA2/NAM7 helicase helicase domain-containing protein</fullName>
    </recommendedName>
</protein>
<dbReference type="InterPro" id="IPR050534">
    <property type="entry name" value="Coronavir_polyprotein_1ab"/>
</dbReference>
<sequence length="400" mass="45136">MGRMTRTDVTYRIGARWMKWRLASGVLCDEKVPPKLKVLASQEISHLEDESCGNEDVAMDRCERLAMDGFRGGRGRPKKNWERQFQLIKDITFDRRVWNTRNRDSSITVAFDDVPEEGLNNPLRLEKLANEVQILDLKQVTYRRMKDTLIQLSKGVLKGPASDLVRVLFGERPPTMSKKDVSFTPLNRNLDHSQGPKLLGLGCGCPRYECGSRGRIFHDLIFKIRGRVQKDAASKALSSKDVFLLHGPPGTGKTTTVVEIILQEVKRGSKILACAASNIAVDNIVERLVPHSKHLSPQGEILMSYWNELYLLFTIFSQEPPKVTTEKVVVKYRLLHNGAVAGKCSKSSIKYMDCVGINRVDIKQESHRKLVGTCSYARVLDLMAESGQNLRNKIIWVGSE</sequence>
<dbReference type="Gene3D" id="3.40.50.300">
    <property type="entry name" value="P-loop containing nucleotide triphosphate hydrolases"/>
    <property type="match status" value="2"/>
</dbReference>
<evidence type="ECO:0000313" key="3">
    <source>
        <dbReference type="Proteomes" id="UP000824120"/>
    </source>
</evidence>
<proteinExistence type="predicted"/>
<dbReference type="AlphaFoldDB" id="A0A9J5ZTJ7"/>
<feature type="domain" description="DNA2/NAM7 helicase helicase" evidence="1">
    <location>
        <begin position="229"/>
        <end position="292"/>
    </location>
</feature>
<dbReference type="Gene3D" id="2.40.30.270">
    <property type="match status" value="1"/>
</dbReference>
<dbReference type="OrthoDB" id="6513042at2759"/>
<dbReference type="InterPro" id="IPR027417">
    <property type="entry name" value="P-loop_NTPase"/>
</dbReference>
<keyword evidence="3" id="KW-1185">Reference proteome</keyword>
<accession>A0A9J5ZTJ7</accession>
<evidence type="ECO:0000313" key="2">
    <source>
        <dbReference type="EMBL" id="KAG5615537.1"/>
    </source>
</evidence>
<dbReference type="PANTHER" id="PTHR43788:SF8">
    <property type="entry name" value="DNA-BINDING PROTEIN SMUBP-2"/>
    <property type="match status" value="1"/>
</dbReference>
<dbReference type="SUPFAM" id="SSF52540">
    <property type="entry name" value="P-loop containing nucleoside triphosphate hydrolases"/>
    <property type="match status" value="1"/>
</dbReference>